<gene>
    <name evidence="1" type="ORF">RF11_09420</name>
</gene>
<evidence type="ECO:0000313" key="1">
    <source>
        <dbReference type="EMBL" id="KII71910.1"/>
    </source>
</evidence>
<sequence>MSNSEKITKHVPKRYTSSVMGSTIDISHLLIEYSHNSDFNNESKTCDNLQINLFTLILEEMKILKKSEKVLNNLKNEMNECQMFLKQSNSLFKMVNADGSKFHSQDKFIQKLTQRMNLIEKQIKYWETLITATKSNIRQNIKELC</sequence>
<dbReference type="EMBL" id="JWZT01001591">
    <property type="protein sequence ID" value="KII71910.1"/>
    <property type="molecule type" value="Genomic_DNA"/>
</dbReference>
<organism evidence="1 2">
    <name type="scientific">Thelohanellus kitauei</name>
    <name type="common">Myxosporean</name>
    <dbReference type="NCBI Taxonomy" id="669202"/>
    <lineage>
        <taxon>Eukaryota</taxon>
        <taxon>Metazoa</taxon>
        <taxon>Cnidaria</taxon>
        <taxon>Myxozoa</taxon>
        <taxon>Myxosporea</taxon>
        <taxon>Bivalvulida</taxon>
        <taxon>Platysporina</taxon>
        <taxon>Myxobolidae</taxon>
        <taxon>Thelohanellus</taxon>
    </lineage>
</organism>
<comment type="caution">
    <text evidence="1">The sequence shown here is derived from an EMBL/GenBank/DDBJ whole genome shotgun (WGS) entry which is preliminary data.</text>
</comment>
<protein>
    <submittedName>
        <fullName evidence="1">Uncharacterized protein</fullName>
    </submittedName>
</protein>
<reference evidence="1 2" key="1">
    <citation type="journal article" date="2014" name="Genome Biol. Evol.">
        <title>The genome of the myxosporean Thelohanellus kitauei shows adaptations to nutrient acquisition within its fish host.</title>
        <authorList>
            <person name="Yang Y."/>
            <person name="Xiong J."/>
            <person name="Zhou Z."/>
            <person name="Huo F."/>
            <person name="Miao W."/>
            <person name="Ran C."/>
            <person name="Liu Y."/>
            <person name="Zhang J."/>
            <person name="Feng J."/>
            <person name="Wang M."/>
            <person name="Wang M."/>
            <person name="Wang L."/>
            <person name="Yao B."/>
        </authorList>
    </citation>
    <scope>NUCLEOTIDE SEQUENCE [LARGE SCALE GENOMIC DNA]</scope>
    <source>
        <strain evidence="1">Wuqing</strain>
    </source>
</reference>
<evidence type="ECO:0000313" key="2">
    <source>
        <dbReference type="Proteomes" id="UP000031668"/>
    </source>
</evidence>
<dbReference type="Proteomes" id="UP000031668">
    <property type="component" value="Unassembled WGS sequence"/>
</dbReference>
<accession>A0A0C2N6I7</accession>
<proteinExistence type="predicted"/>
<name>A0A0C2N6I7_THEKT</name>
<dbReference type="AlphaFoldDB" id="A0A0C2N6I7"/>
<keyword evidence="2" id="KW-1185">Reference proteome</keyword>